<feature type="transmembrane region" description="Helical" evidence="1">
    <location>
        <begin position="125"/>
        <end position="147"/>
    </location>
</feature>
<protein>
    <submittedName>
        <fullName evidence="2">Uncharacterized protein</fullName>
    </submittedName>
</protein>
<gene>
    <name evidence="2" type="ORF">CWE11_09690</name>
</gene>
<keyword evidence="1" id="KW-0472">Membrane</keyword>
<dbReference type="RefSeq" id="WP_126777419.1">
    <property type="nucleotide sequence ID" value="NZ_PIPM01000011.1"/>
</dbReference>
<evidence type="ECO:0000256" key="1">
    <source>
        <dbReference type="SAM" id="Phobius"/>
    </source>
</evidence>
<accession>A0A432WC66</accession>
<keyword evidence="3" id="KW-1185">Reference proteome</keyword>
<organism evidence="2 3">
    <name type="scientific">Aliidiomarina sanyensis</name>
    <dbReference type="NCBI Taxonomy" id="1249555"/>
    <lineage>
        <taxon>Bacteria</taxon>
        <taxon>Pseudomonadati</taxon>
        <taxon>Pseudomonadota</taxon>
        <taxon>Gammaproteobacteria</taxon>
        <taxon>Alteromonadales</taxon>
        <taxon>Idiomarinaceae</taxon>
        <taxon>Aliidiomarina</taxon>
    </lineage>
</organism>
<evidence type="ECO:0000313" key="2">
    <source>
        <dbReference type="EMBL" id="RUO29510.1"/>
    </source>
</evidence>
<dbReference type="OrthoDB" id="6228646at2"/>
<keyword evidence="1" id="KW-1133">Transmembrane helix</keyword>
<keyword evidence="1" id="KW-0812">Transmembrane</keyword>
<proteinExistence type="predicted"/>
<evidence type="ECO:0000313" key="3">
    <source>
        <dbReference type="Proteomes" id="UP000288405"/>
    </source>
</evidence>
<sequence>MNSNDSKQTPEVESPKSGYSISKGGNVYFDVQGHPIRVWFSGWSGGERVYVNETEVSRTRSWRFMTTHHFEIEGQPHRIELGVDGWKDLFGGKYFARLYAGDDLIDQDWVLIMGKDKKAFSWKSFIVFLLAGAVTGFLVGGFVATWLG</sequence>
<comment type="caution">
    <text evidence="2">The sequence shown here is derived from an EMBL/GenBank/DDBJ whole genome shotgun (WGS) entry which is preliminary data.</text>
</comment>
<dbReference type="AlphaFoldDB" id="A0A432WC66"/>
<name>A0A432WC66_9GAMM</name>
<dbReference type="Proteomes" id="UP000288405">
    <property type="component" value="Unassembled WGS sequence"/>
</dbReference>
<reference evidence="2 3" key="1">
    <citation type="journal article" date="2011" name="Front. Microbiol.">
        <title>Genomic signatures of strain selection and enhancement in Bacillus atrophaeus var. globigii, a historical biowarfare simulant.</title>
        <authorList>
            <person name="Gibbons H.S."/>
            <person name="Broomall S.M."/>
            <person name="McNew L.A."/>
            <person name="Daligault H."/>
            <person name="Chapman C."/>
            <person name="Bruce D."/>
            <person name="Karavis M."/>
            <person name="Krepps M."/>
            <person name="McGregor P.A."/>
            <person name="Hong C."/>
            <person name="Park K.H."/>
            <person name="Akmal A."/>
            <person name="Feldman A."/>
            <person name="Lin J.S."/>
            <person name="Chang W.E."/>
            <person name="Higgs B.W."/>
            <person name="Demirev P."/>
            <person name="Lindquist J."/>
            <person name="Liem A."/>
            <person name="Fochler E."/>
            <person name="Read T.D."/>
            <person name="Tapia R."/>
            <person name="Johnson S."/>
            <person name="Bishop-Lilly K.A."/>
            <person name="Detter C."/>
            <person name="Han C."/>
            <person name="Sozhamannan S."/>
            <person name="Rosenzweig C.N."/>
            <person name="Skowronski E.W."/>
        </authorList>
    </citation>
    <scope>NUCLEOTIDE SEQUENCE [LARGE SCALE GENOMIC DNA]</scope>
    <source>
        <strain evidence="2 3">GYP-17</strain>
    </source>
</reference>
<dbReference type="EMBL" id="PIPM01000011">
    <property type="protein sequence ID" value="RUO29510.1"/>
    <property type="molecule type" value="Genomic_DNA"/>
</dbReference>